<comment type="caution">
    <text evidence="1">The sequence shown here is derived from an EMBL/GenBank/DDBJ whole genome shotgun (WGS) entry which is preliminary data.</text>
</comment>
<gene>
    <name evidence="1" type="ORF">PCOR1329_LOCUS34625</name>
</gene>
<protein>
    <submittedName>
        <fullName evidence="1">Uncharacterized protein</fullName>
    </submittedName>
</protein>
<sequence length="132" mass="13945">MAGGSAQVTLRSDVRPHGRTLHARTNIKMILPVAQGGAAVAGRLVRRARGSSGRPRGLVAHERVHTISLESSGAPSPCEVVCCLVHRICSIVRACLESNPGERHRRLAESSLDLTPLAGNFAQPGTGCVFFS</sequence>
<evidence type="ECO:0000313" key="1">
    <source>
        <dbReference type="EMBL" id="CAK0838746.1"/>
    </source>
</evidence>
<dbReference type="Proteomes" id="UP001189429">
    <property type="component" value="Unassembled WGS sequence"/>
</dbReference>
<organism evidence="1 2">
    <name type="scientific">Prorocentrum cordatum</name>
    <dbReference type="NCBI Taxonomy" id="2364126"/>
    <lineage>
        <taxon>Eukaryota</taxon>
        <taxon>Sar</taxon>
        <taxon>Alveolata</taxon>
        <taxon>Dinophyceae</taxon>
        <taxon>Prorocentrales</taxon>
        <taxon>Prorocentraceae</taxon>
        <taxon>Prorocentrum</taxon>
    </lineage>
</organism>
<evidence type="ECO:0000313" key="2">
    <source>
        <dbReference type="Proteomes" id="UP001189429"/>
    </source>
</evidence>
<name>A0ABN9T1D1_9DINO</name>
<keyword evidence="2" id="KW-1185">Reference proteome</keyword>
<accession>A0ABN9T1D1</accession>
<proteinExistence type="predicted"/>
<dbReference type="EMBL" id="CAUYUJ010014246">
    <property type="protein sequence ID" value="CAK0838746.1"/>
    <property type="molecule type" value="Genomic_DNA"/>
</dbReference>
<reference evidence="1" key="1">
    <citation type="submission" date="2023-10" db="EMBL/GenBank/DDBJ databases">
        <authorList>
            <person name="Chen Y."/>
            <person name="Shah S."/>
            <person name="Dougan E. K."/>
            <person name="Thang M."/>
            <person name="Chan C."/>
        </authorList>
    </citation>
    <scope>NUCLEOTIDE SEQUENCE [LARGE SCALE GENOMIC DNA]</scope>
</reference>